<dbReference type="InterPro" id="IPR005709">
    <property type="entry name" value="Ribosomal_uS4_bac-type"/>
</dbReference>
<dbReference type="SMART" id="SM00363">
    <property type="entry name" value="S4"/>
    <property type="match status" value="1"/>
</dbReference>
<keyword evidence="3 7" id="KW-0694">RNA-binding</keyword>
<dbReference type="Gene3D" id="3.10.290.10">
    <property type="entry name" value="RNA-binding S4 domain"/>
    <property type="match status" value="1"/>
</dbReference>
<gene>
    <name evidence="7" type="primary">rpsD</name>
    <name evidence="11" type="ORF">UY27_C0008G0024</name>
</gene>
<dbReference type="NCBIfam" id="TIGR01017">
    <property type="entry name" value="rpsD_bact"/>
    <property type="match status" value="1"/>
</dbReference>
<dbReference type="InterPro" id="IPR036986">
    <property type="entry name" value="S4_RNA-bd_sf"/>
</dbReference>
<dbReference type="InterPro" id="IPR022801">
    <property type="entry name" value="Ribosomal_uS4"/>
</dbReference>
<dbReference type="EMBL" id="LCPJ01000008">
    <property type="protein sequence ID" value="KKU95821.1"/>
    <property type="molecule type" value="Genomic_DNA"/>
</dbReference>
<evidence type="ECO:0000259" key="10">
    <source>
        <dbReference type="SMART" id="SM01390"/>
    </source>
</evidence>
<dbReference type="HAMAP" id="MF_01306_B">
    <property type="entry name" value="Ribosomal_uS4_B"/>
    <property type="match status" value="1"/>
</dbReference>
<evidence type="ECO:0000256" key="5">
    <source>
        <dbReference type="ARBA" id="ARBA00023274"/>
    </source>
</evidence>
<comment type="similarity">
    <text evidence="1 7 8">Belongs to the universal ribosomal protein uS4 family.</text>
</comment>
<dbReference type="GO" id="GO:0042274">
    <property type="term" value="P:ribosomal small subunit biogenesis"/>
    <property type="evidence" value="ECO:0007669"/>
    <property type="project" value="TreeGrafter"/>
</dbReference>
<keyword evidence="2 7" id="KW-0699">rRNA-binding</keyword>
<dbReference type="PANTHER" id="PTHR11831:SF4">
    <property type="entry name" value="SMALL RIBOSOMAL SUBUNIT PROTEIN US4M"/>
    <property type="match status" value="1"/>
</dbReference>
<evidence type="ECO:0000256" key="7">
    <source>
        <dbReference type="HAMAP-Rule" id="MF_01306"/>
    </source>
</evidence>
<dbReference type="GO" id="GO:0003735">
    <property type="term" value="F:structural constituent of ribosome"/>
    <property type="evidence" value="ECO:0007669"/>
    <property type="project" value="InterPro"/>
</dbReference>
<accession>A0A0G1UP09</accession>
<name>A0A0G1UP09_9BACT</name>
<proteinExistence type="inferred from homology"/>
<dbReference type="AlphaFoldDB" id="A0A0G1UP09"/>
<dbReference type="Pfam" id="PF01479">
    <property type="entry name" value="S4"/>
    <property type="match status" value="1"/>
</dbReference>
<evidence type="ECO:0000256" key="2">
    <source>
        <dbReference type="ARBA" id="ARBA00022730"/>
    </source>
</evidence>
<dbReference type="NCBIfam" id="NF003717">
    <property type="entry name" value="PRK05327.1"/>
    <property type="match status" value="1"/>
</dbReference>
<dbReference type="GO" id="GO:0006412">
    <property type="term" value="P:translation"/>
    <property type="evidence" value="ECO:0007669"/>
    <property type="project" value="UniProtKB-UniRule"/>
</dbReference>
<dbReference type="PANTHER" id="PTHR11831">
    <property type="entry name" value="30S 40S RIBOSOMAL PROTEIN"/>
    <property type="match status" value="1"/>
</dbReference>
<protein>
    <recommendedName>
        <fullName evidence="6 7">Small ribosomal subunit protein uS4</fullName>
    </recommendedName>
</protein>
<evidence type="ECO:0000256" key="3">
    <source>
        <dbReference type="ARBA" id="ARBA00022884"/>
    </source>
</evidence>
<evidence type="ECO:0000256" key="1">
    <source>
        <dbReference type="ARBA" id="ARBA00007465"/>
    </source>
</evidence>
<keyword evidence="5 7" id="KW-0687">Ribonucleoprotein</keyword>
<evidence type="ECO:0000313" key="12">
    <source>
        <dbReference type="Proteomes" id="UP000034661"/>
    </source>
</evidence>
<comment type="function">
    <text evidence="7">With S5 and S12 plays an important role in translational accuracy.</text>
</comment>
<dbReference type="Proteomes" id="UP000034661">
    <property type="component" value="Unassembled WGS sequence"/>
</dbReference>
<sequence length="206" mass="23285">MARYTGPKNKLARREGMDLGLKTIGSKSHASMLRRQNVIPGAHGVKGRRKLSDFGVQLREKQKVKRMYGVLERQFRKAFNRARKWKGNTGEKLLEFMERRLDNTLYRLGLAPTRAFARQVVGHGHVLVNGAKVSIPSYLVSDGDVITLKTKALNMAPVTKLLEDTSLKAPDWLERKGPAGKVVRAPIRSDITEDINEQLIVEHYSR</sequence>
<evidence type="ECO:0000313" key="11">
    <source>
        <dbReference type="EMBL" id="KKU95821.1"/>
    </source>
</evidence>
<feature type="domain" description="Small ribosomal subunit protein uS4 N-terminal" evidence="10">
    <location>
        <begin position="3"/>
        <end position="98"/>
    </location>
</feature>
<keyword evidence="4 7" id="KW-0689">Ribosomal protein</keyword>
<dbReference type="Gene3D" id="1.10.1050.10">
    <property type="entry name" value="Ribosomal Protein S4 Delta 41, Chain A, domain 1"/>
    <property type="match status" value="1"/>
</dbReference>
<dbReference type="Pfam" id="PF00163">
    <property type="entry name" value="Ribosomal_S4"/>
    <property type="match status" value="1"/>
</dbReference>
<feature type="domain" description="RNA-binding S4" evidence="9">
    <location>
        <begin position="99"/>
        <end position="163"/>
    </location>
</feature>
<dbReference type="InterPro" id="IPR001912">
    <property type="entry name" value="Ribosomal_uS4_N"/>
</dbReference>
<dbReference type="GO" id="GO:0015935">
    <property type="term" value="C:small ribosomal subunit"/>
    <property type="evidence" value="ECO:0007669"/>
    <property type="project" value="InterPro"/>
</dbReference>
<evidence type="ECO:0000256" key="6">
    <source>
        <dbReference type="ARBA" id="ARBA00035254"/>
    </source>
</evidence>
<comment type="function">
    <text evidence="7">One of the primary rRNA binding proteins, it binds directly to 16S rRNA where it nucleates assembly of the body of the 30S subunit.</text>
</comment>
<dbReference type="SUPFAM" id="SSF55174">
    <property type="entry name" value="Alpha-L RNA-binding motif"/>
    <property type="match status" value="1"/>
</dbReference>
<dbReference type="PATRIC" id="fig|1618439.3.peg.326"/>
<organism evidence="11 12">
    <name type="scientific">Candidatus Gottesmanbacteria bacterium GW2011_GWA1_48_13</name>
    <dbReference type="NCBI Taxonomy" id="1618439"/>
    <lineage>
        <taxon>Bacteria</taxon>
        <taxon>Candidatus Gottesmaniibacteriota</taxon>
    </lineage>
</organism>
<dbReference type="GO" id="GO:0019843">
    <property type="term" value="F:rRNA binding"/>
    <property type="evidence" value="ECO:0007669"/>
    <property type="project" value="UniProtKB-UniRule"/>
</dbReference>
<dbReference type="PROSITE" id="PS00632">
    <property type="entry name" value="RIBOSOMAL_S4"/>
    <property type="match status" value="1"/>
</dbReference>
<dbReference type="CDD" id="cd00165">
    <property type="entry name" value="S4"/>
    <property type="match status" value="1"/>
</dbReference>
<dbReference type="SMART" id="SM01390">
    <property type="entry name" value="Ribosomal_S4"/>
    <property type="match status" value="1"/>
</dbReference>
<dbReference type="InterPro" id="IPR002942">
    <property type="entry name" value="S4_RNA-bd"/>
</dbReference>
<dbReference type="FunFam" id="3.10.290.10:FF:000001">
    <property type="entry name" value="30S ribosomal protein S4"/>
    <property type="match status" value="1"/>
</dbReference>
<dbReference type="InterPro" id="IPR018079">
    <property type="entry name" value="Ribosomal_uS4_CS"/>
</dbReference>
<dbReference type="PROSITE" id="PS50889">
    <property type="entry name" value="S4"/>
    <property type="match status" value="1"/>
</dbReference>
<evidence type="ECO:0000256" key="8">
    <source>
        <dbReference type="RuleBase" id="RU003699"/>
    </source>
</evidence>
<comment type="subunit">
    <text evidence="7">Part of the 30S ribosomal subunit. Contacts protein S5. The interaction surface between S4 and S5 is involved in control of translational fidelity.</text>
</comment>
<reference evidence="11 12" key="1">
    <citation type="journal article" date="2015" name="Nature">
        <title>rRNA introns, odd ribosomes, and small enigmatic genomes across a large radiation of phyla.</title>
        <authorList>
            <person name="Brown C.T."/>
            <person name="Hug L.A."/>
            <person name="Thomas B.C."/>
            <person name="Sharon I."/>
            <person name="Castelle C.J."/>
            <person name="Singh A."/>
            <person name="Wilkins M.J."/>
            <person name="Williams K.H."/>
            <person name="Banfield J.F."/>
        </authorList>
    </citation>
    <scope>NUCLEOTIDE SEQUENCE [LARGE SCALE GENOMIC DNA]</scope>
</reference>
<evidence type="ECO:0000256" key="4">
    <source>
        <dbReference type="ARBA" id="ARBA00022980"/>
    </source>
</evidence>
<evidence type="ECO:0000259" key="9">
    <source>
        <dbReference type="SMART" id="SM00363"/>
    </source>
</evidence>
<comment type="caution">
    <text evidence="11">The sequence shown here is derived from an EMBL/GenBank/DDBJ whole genome shotgun (WGS) entry which is preliminary data.</text>
</comment>